<accession>A0A2S6N988</accession>
<dbReference type="OrthoDB" id="250606at2"/>
<comment type="caution">
    <text evidence="5">The sequence shown here is derived from an EMBL/GenBank/DDBJ whole genome shotgun (WGS) entry which is preliminary data.</text>
</comment>
<dbReference type="InterPro" id="IPR025997">
    <property type="entry name" value="SBP_2_dom"/>
</dbReference>
<dbReference type="Proteomes" id="UP000239089">
    <property type="component" value="Unassembled WGS sequence"/>
</dbReference>
<proteinExistence type="inferred from homology"/>
<evidence type="ECO:0000256" key="3">
    <source>
        <dbReference type="ARBA" id="ARBA00022729"/>
    </source>
</evidence>
<dbReference type="SUPFAM" id="SSF53822">
    <property type="entry name" value="Periplasmic binding protein-like I"/>
    <property type="match status" value="1"/>
</dbReference>
<evidence type="ECO:0000256" key="2">
    <source>
        <dbReference type="ARBA" id="ARBA00007639"/>
    </source>
</evidence>
<comment type="similarity">
    <text evidence="2">Belongs to the bacterial solute-binding protein 2 family.</text>
</comment>
<dbReference type="InterPro" id="IPR028082">
    <property type="entry name" value="Peripla_BP_I"/>
</dbReference>
<comment type="subcellular location">
    <subcellularLocation>
        <location evidence="1">Cell envelope</location>
    </subcellularLocation>
</comment>
<evidence type="ECO:0000313" key="6">
    <source>
        <dbReference type="Proteomes" id="UP000239089"/>
    </source>
</evidence>
<sequence length="319" mass="33831">MVSLFRKNVRGIATGCVAFGILFAAAEGAASATMIGVSMNPPEAFFKLLKDGIQDHLKTTPGVEVKFEFVESGAGPKQIGQVKEFIHSHVDAIVVLPVDASATGEITRLAQEAKIPLVYVNNGPREDWFAGRIALALPNDLIAGRLQMAKLAQLIGGKGKIVILRGPSTHSAAGLRTQGVKEILADYPGITIIEEAEAGWDRKIAQDTIAGWLAKGDKIDAIAANNDEMAIGAANALIAARIPKDQILVAGVDATPDGVKLMRDGGMAVTVYQDAALEGRRAIDDAIKLSRNEVVQQYDWVALDLVTTKNLASCNCARP</sequence>
<dbReference type="Pfam" id="PF13407">
    <property type="entry name" value="Peripla_BP_4"/>
    <property type="match status" value="1"/>
</dbReference>
<dbReference type="EMBL" id="NHSJ01000064">
    <property type="protein sequence ID" value="PPQ31157.1"/>
    <property type="molecule type" value="Genomic_DNA"/>
</dbReference>
<dbReference type="Gene3D" id="3.40.50.2300">
    <property type="match status" value="2"/>
</dbReference>
<name>A0A2S6N988_9HYPH</name>
<feature type="domain" description="Periplasmic binding protein" evidence="4">
    <location>
        <begin position="41"/>
        <end position="291"/>
    </location>
</feature>
<reference evidence="5 6" key="1">
    <citation type="journal article" date="2018" name="Arch. Microbiol.">
        <title>New insights into the metabolic potential of the phototrophic purple bacterium Rhodopila globiformis DSM 161(T) from its draft genome sequence and evidence for a vanadium-dependent nitrogenase.</title>
        <authorList>
            <person name="Imhoff J.F."/>
            <person name="Rahn T."/>
            <person name="Kunzel S."/>
            <person name="Neulinger S.C."/>
        </authorList>
    </citation>
    <scope>NUCLEOTIDE SEQUENCE [LARGE SCALE GENOMIC DNA]</scope>
    <source>
        <strain evidence="5 6">DSM 16996</strain>
    </source>
</reference>
<evidence type="ECO:0000313" key="5">
    <source>
        <dbReference type="EMBL" id="PPQ31157.1"/>
    </source>
</evidence>
<organism evidence="5 6">
    <name type="scientific">Rhodoblastus sphagnicola</name>
    <dbReference type="NCBI Taxonomy" id="333368"/>
    <lineage>
        <taxon>Bacteria</taxon>
        <taxon>Pseudomonadati</taxon>
        <taxon>Pseudomonadota</taxon>
        <taxon>Alphaproteobacteria</taxon>
        <taxon>Hyphomicrobiales</taxon>
        <taxon>Rhodoblastaceae</taxon>
        <taxon>Rhodoblastus</taxon>
    </lineage>
</organism>
<gene>
    <name evidence="5" type="ORF">CCR94_10135</name>
</gene>
<dbReference type="GO" id="GO:0030246">
    <property type="term" value="F:carbohydrate binding"/>
    <property type="evidence" value="ECO:0007669"/>
    <property type="project" value="UniProtKB-ARBA"/>
</dbReference>
<dbReference type="GO" id="GO:0030313">
    <property type="term" value="C:cell envelope"/>
    <property type="evidence" value="ECO:0007669"/>
    <property type="project" value="UniProtKB-SubCell"/>
</dbReference>
<keyword evidence="6" id="KW-1185">Reference proteome</keyword>
<keyword evidence="3" id="KW-0732">Signal</keyword>
<dbReference type="RefSeq" id="WP_104507755.1">
    <property type="nucleotide sequence ID" value="NZ_JACIGC010000038.1"/>
</dbReference>
<dbReference type="AlphaFoldDB" id="A0A2S6N988"/>
<dbReference type="PANTHER" id="PTHR46847:SF1">
    <property type="entry name" value="D-ALLOSE-BINDING PERIPLASMIC PROTEIN-RELATED"/>
    <property type="match status" value="1"/>
</dbReference>
<evidence type="ECO:0000256" key="1">
    <source>
        <dbReference type="ARBA" id="ARBA00004196"/>
    </source>
</evidence>
<evidence type="ECO:0000259" key="4">
    <source>
        <dbReference type="Pfam" id="PF13407"/>
    </source>
</evidence>
<dbReference type="PANTHER" id="PTHR46847">
    <property type="entry name" value="D-ALLOSE-BINDING PERIPLASMIC PROTEIN-RELATED"/>
    <property type="match status" value="1"/>
</dbReference>
<protein>
    <submittedName>
        <fullName evidence="5">Sugar ABC transporter substrate-binding protein</fullName>
    </submittedName>
</protein>